<dbReference type="CDD" id="cd00009">
    <property type="entry name" value="AAA"/>
    <property type="match status" value="1"/>
</dbReference>
<evidence type="ECO:0000256" key="5">
    <source>
        <dbReference type="ARBA" id="ARBA00022840"/>
    </source>
</evidence>
<dbReference type="CDD" id="cd18139">
    <property type="entry name" value="HLD_clamp_RarA"/>
    <property type="match status" value="1"/>
</dbReference>
<evidence type="ECO:0000313" key="7">
    <source>
        <dbReference type="EMBL" id="GAB1251352.1"/>
    </source>
</evidence>
<dbReference type="EMBL" id="BAAFSF010000001">
    <property type="protein sequence ID" value="GAB1251352.1"/>
    <property type="molecule type" value="Genomic_DNA"/>
</dbReference>
<dbReference type="Proteomes" id="UP001628220">
    <property type="component" value="Unassembled WGS sequence"/>
</dbReference>
<keyword evidence="4" id="KW-0547">Nucleotide-binding</keyword>
<reference evidence="7 8" key="1">
    <citation type="journal article" date="2025" name="Int. J. Syst. Evol. Microbiol.">
        <title>Desulfovibrio falkowii sp. nov., Porphyromonas miyakawae sp. nov., Mediterraneibacter flintii sp. nov. and Owariibacterium komagatae gen. nov., sp. nov., isolated from human faeces.</title>
        <authorList>
            <person name="Hamaguchi T."/>
            <person name="Ohara M."/>
            <person name="Hisatomi A."/>
            <person name="Sekiguchi K."/>
            <person name="Takeda J.I."/>
            <person name="Ueyama J."/>
            <person name="Ito M."/>
            <person name="Nishiwaki H."/>
            <person name="Ogi T."/>
            <person name="Hirayama M."/>
            <person name="Ohkuma M."/>
            <person name="Sakamoto M."/>
            <person name="Ohno K."/>
        </authorList>
    </citation>
    <scope>NUCLEOTIDE SEQUENCE [LARGE SCALE GENOMIC DNA]</scope>
    <source>
        <strain evidence="7 8">13CB11C</strain>
    </source>
</reference>
<dbReference type="InterPro" id="IPR051314">
    <property type="entry name" value="AAA_ATPase_RarA/MGS1/WRNIP1"/>
</dbReference>
<feature type="domain" description="AAA+ ATPase" evidence="6">
    <location>
        <begin position="40"/>
        <end position="160"/>
    </location>
</feature>
<dbReference type="Gene3D" id="3.40.50.300">
    <property type="entry name" value="P-loop containing nucleotide triphosphate hydrolases"/>
    <property type="match status" value="1"/>
</dbReference>
<sequence length="432" mass="47540">MGEMRPLAERMRPHCLDEYIGQRHLVAPDAPVGRMLHGGVVTSMILWGPPGIGKTTLAEIIAASVKAPFYRLSATGSGVADVRKVLNDATNDTRTLFATAQRPILFIDEIHRFSKNQQDSLLAAIERGVVTLIGATTENPGFEVIRPLLSRCQVFVLEPLSKEDLLLLAKRAISEDAVLSKINITLEEPEQLLLAAGGDARKLLNLLELIVFSTKERPLVINNTLVEQLVASQPVAIDKLGDLHYDIASAMIKSIRGSDPDAAIYWMGRLIEGGENPRFIARRLVISAAEDIGLANPQALVVAQAAANAVEFIGWPEGRIPLAEAIIYLAGSPKSNSAYLAINKVLAYIKETGNLAVPISLRNPVNSVVDKLNYGKDYRYPHDYPRHYTEQEYLPQEAQGMSFYSPQDVGAPERKLADWLRFARYGIIDEEN</sequence>
<comment type="function">
    <text evidence="1">DNA-dependent ATPase that plays important roles in cellular responses to stalled DNA replication processes.</text>
</comment>
<gene>
    <name evidence="7" type="ORF">Tsumi_04560</name>
</gene>
<comment type="caution">
    <text evidence="7">The sequence shown here is derived from an EMBL/GenBank/DDBJ whole genome shotgun (WGS) entry which is preliminary data.</text>
</comment>
<dbReference type="InterPro" id="IPR003593">
    <property type="entry name" value="AAA+_ATPase"/>
</dbReference>
<dbReference type="Gene3D" id="1.10.3710.10">
    <property type="entry name" value="DNA polymerase III clamp loader subunits, C-terminal domain"/>
    <property type="match status" value="1"/>
</dbReference>
<dbReference type="InterPro" id="IPR032423">
    <property type="entry name" value="AAA_assoc_2"/>
</dbReference>
<evidence type="ECO:0000313" key="8">
    <source>
        <dbReference type="Proteomes" id="UP001628220"/>
    </source>
</evidence>
<dbReference type="InterPro" id="IPR008921">
    <property type="entry name" value="DNA_pol3_clamp-load_cplx_C"/>
</dbReference>
<dbReference type="Pfam" id="PF16193">
    <property type="entry name" value="AAA_assoc_2"/>
    <property type="match status" value="1"/>
</dbReference>
<dbReference type="SUPFAM" id="SSF48019">
    <property type="entry name" value="post-AAA+ oligomerization domain-like"/>
    <property type="match status" value="1"/>
</dbReference>
<name>A0ABQ0E112_9PORP</name>
<dbReference type="InterPro" id="IPR027417">
    <property type="entry name" value="P-loop_NTPase"/>
</dbReference>
<evidence type="ECO:0000256" key="4">
    <source>
        <dbReference type="ARBA" id="ARBA00022741"/>
    </source>
</evidence>
<evidence type="ECO:0000256" key="3">
    <source>
        <dbReference type="ARBA" id="ARBA00020776"/>
    </source>
</evidence>
<protein>
    <recommendedName>
        <fullName evidence="3">Replication-associated recombination protein A</fullName>
    </recommendedName>
</protein>
<proteinExistence type="inferred from homology"/>
<dbReference type="Pfam" id="PF00004">
    <property type="entry name" value="AAA"/>
    <property type="match status" value="1"/>
</dbReference>
<dbReference type="PANTHER" id="PTHR13779:SF7">
    <property type="entry name" value="ATPASE WRNIP1"/>
    <property type="match status" value="1"/>
</dbReference>
<dbReference type="InterPro" id="IPR021886">
    <property type="entry name" value="MgsA_C"/>
</dbReference>
<dbReference type="SUPFAM" id="SSF52540">
    <property type="entry name" value="P-loop containing nucleoside triphosphate hydrolases"/>
    <property type="match status" value="1"/>
</dbReference>
<dbReference type="Gene3D" id="1.20.272.10">
    <property type="match status" value="1"/>
</dbReference>
<dbReference type="InterPro" id="IPR003959">
    <property type="entry name" value="ATPase_AAA_core"/>
</dbReference>
<dbReference type="PANTHER" id="PTHR13779">
    <property type="entry name" value="WERNER HELICASE-INTERACTING PROTEIN 1 FAMILY MEMBER"/>
    <property type="match status" value="1"/>
</dbReference>
<organism evidence="7 8">
    <name type="scientific">Porphyromonas miyakawae</name>
    <dbReference type="NCBI Taxonomy" id="3137470"/>
    <lineage>
        <taxon>Bacteria</taxon>
        <taxon>Pseudomonadati</taxon>
        <taxon>Bacteroidota</taxon>
        <taxon>Bacteroidia</taxon>
        <taxon>Bacteroidales</taxon>
        <taxon>Porphyromonadaceae</taxon>
        <taxon>Porphyromonas</taxon>
    </lineage>
</organism>
<evidence type="ECO:0000259" key="6">
    <source>
        <dbReference type="SMART" id="SM00382"/>
    </source>
</evidence>
<keyword evidence="8" id="KW-1185">Reference proteome</keyword>
<accession>A0ABQ0E112</accession>
<dbReference type="SMART" id="SM00382">
    <property type="entry name" value="AAA"/>
    <property type="match status" value="1"/>
</dbReference>
<evidence type="ECO:0000256" key="2">
    <source>
        <dbReference type="ARBA" id="ARBA00008959"/>
    </source>
</evidence>
<dbReference type="Pfam" id="PF12002">
    <property type="entry name" value="MgsA_C"/>
    <property type="match status" value="1"/>
</dbReference>
<keyword evidence="5" id="KW-0067">ATP-binding</keyword>
<dbReference type="Gene3D" id="1.10.8.60">
    <property type="match status" value="1"/>
</dbReference>
<comment type="similarity">
    <text evidence="2">Belongs to the AAA ATPase family. RarA/MGS1/WRNIP1 subfamily.</text>
</comment>
<evidence type="ECO:0000256" key="1">
    <source>
        <dbReference type="ARBA" id="ARBA00002393"/>
    </source>
</evidence>